<proteinExistence type="predicted"/>
<reference evidence="2" key="2">
    <citation type="submission" date="2023-05" db="EMBL/GenBank/DDBJ databases">
        <authorList>
            <consortium name="Lawrence Berkeley National Laboratory"/>
            <person name="Steindorff A."/>
            <person name="Hensen N."/>
            <person name="Bonometti L."/>
            <person name="Westerberg I."/>
            <person name="Brannstrom I.O."/>
            <person name="Guillou S."/>
            <person name="Cros-Aarteil S."/>
            <person name="Calhoun S."/>
            <person name="Haridas S."/>
            <person name="Kuo A."/>
            <person name="Mondo S."/>
            <person name="Pangilinan J."/>
            <person name="Riley R."/>
            <person name="Labutti K."/>
            <person name="Andreopoulos B."/>
            <person name="Lipzen A."/>
            <person name="Chen C."/>
            <person name="Yanf M."/>
            <person name="Daum C."/>
            <person name="Ng V."/>
            <person name="Clum A."/>
            <person name="Ohm R."/>
            <person name="Martin F."/>
            <person name="Silar P."/>
            <person name="Natvig D."/>
            <person name="Lalanne C."/>
            <person name="Gautier V."/>
            <person name="Ament-Velasquez S.L."/>
            <person name="Kruys A."/>
            <person name="Hutchinson M.I."/>
            <person name="Powell A.J."/>
            <person name="Barry K."/>
            <person name="Miller A.N."/>
            <person name="Grigoriev I.V."/>
            <person name="Debuchy R."/>
            <person name="Gladieux P."/>
            <person name="Thoren M.H."/>
            <person name="Johannesson H."/>
        </authorList>
    </citation>
    <scope>NUCLEOTIDE SEQUENCE</scope>
    <source>
        <strain evidence="2">CBS 141.50</strain>
    </source>
</reference>
<protein>
    <recommendedName>
        <fullName evidence="4">Fungal N-terminal domain-containing protein</fullName>
    </recommendedName>
</protein>
<keyword evidence="1" id="KW-0472">Membrane</keyword>
<keyword evidence="3" id="KW-1185">Reference proteome</keyword>
<keyword evidence="1" id="KW-0812">Transmembrane</keyword>
<evidence type="ECO:0000313" key="2">
    <source>
        <dbReference type="EMBL" id="KAK4141317.1"/>
    </source>
</evidence>
<dbReference type="AlphaFoldDB" id="A0AAN6UY35"/>
<comment type="caution">
    <text evidence="2">The sequence shown here is derived from an EMBL/GenBank/DDBJ whole genome shotgun (WGS) entry which is preliminary data.</text>
</comment>
<keyword evidence="1" id="KW-1133">Transmembrane helix</keyword>
<feature type="transmembrane region" description="Helical" evidence="1">
    <location>
        <begin position="119"/>
        <end position="139"/>
    </location>
</feature>
<evidence type="ECO:0000313" key="3">
    <source>
        <dbReference type="Proteomes" id="UP001302676"/>
    </source>
</evidence>
<dbReference type="RefSeq" id="XP_062634688.1">
    <property type="nucleotide sequence ID" value="XM_062777988.1"/>
</dbReference>
<organism evidence="2 3">
    <name type="scientific">Dichotomopilus funicola</name>
    <dbReference type="NCBI Taxonomy" id="1934379"/>
    <lineage>
        <taxon>Eukaryota</taxon>
        <taxon>Fungi</taxon>
        <taxon>Dikarya</taxon>
        <taxon>Ascomycota</taxon>
        <taxon>Pezizomycotina</taxon>
        <taxon>Sordariomycetes</taxon>
        <taxon>Sordariomycetidae</taxon>
        <taxon>Sordariales</taxon>
        <taxon>Chaetomiaceae</taxon>
        <taxon>Dichotomopilus</taxon>
    </lineage>
</organism>
<dbReference type="GeneID" id="87814601"/>
<dbReference type="Proteomes" id="UP001302676">
    <property type="component" value="Unassembled WGS sequence"/>
</dbReference>
<sequence>MDQPLTIARPVEYLLSGIVSTSSIITRFIRTVRVAHADLAAVTRDLSDLRLVLELLKEETGIPPALQGQMLLVLESCGNVLIRVDSVLAQCSRPEAWARVGRGEMEVCREGLGSFREALGLALDVVGVYVYFFSFYLFLFCP</sequence>
<evidence type="ECO:0008006" key="4">
    <source>
        <dbReference type="Google" id="ProtNLM"/>
    </source>
</evidence>
<gene>
    <name evidence="2" type="ORF">C8A04DRAFT_14166</name>
</gene>
<accession>A0AAN6UY35</accession>
<dbReference type="EMBL" id="MU853613">
    <property type="protein sequence ID" value="KAK4141317.1"/>
    <property type="molecule type" value="Genomic_DNA"/>
</dbReference>
<reference evidence="2" key="1">
    <citation type="journal article" date="2023" name="Mol. Phylogenet. Evol.">
        <title>Genome-scale phylogeny and comparative genomics of the fungal order Sordariales.</title>
        <authorList>
            <person name="Hensen N."/>
            <person name="Bonometti L."/>
            <person name="Westerberg I."/>
            <person name="Brannstrom I.O."/>
            <person name="Guillou S."/>
            <person name="Cros-Aarteil S."/>
            <person name="Calhoun S."/>
            <person name="Haridas S."/>
            <person name="Kuo A."/>
            <person name="Mondo S."/>
            <person name="Pangilinan J."/>
            <person name="Riley R."/>
            <person name="LaButti K."/>
            <person name="Andreopoulos B."/>
            <person name="Lipzen A."/>
            <person name="Chen C."/>
            <person name="Yan M."/>
            <person name="Daum C."/>
            <person name="Ng V."/>
            <person name="Clum A."/>
            <person name="Steindorff A."/>
            <person name="Ohm R.A."/>
            <person name="Martin F."/>
            <person name="Silar P."/>
            <person name="Natvig D.O."/>
            <person name="Lalanne C."/>
            <person name="Gautier V."/>
            <person name="Ament-Velasquez S.L."/>
            <person name="Kruys A."/>
            <person name="Hutchinson M.I."/>
            <person name="Powell A.J."/>
            <person name="Barry K."/>
            <person name="Miller A.N."/>
            <person name="Grigoriev I.V."/>
            <person name="Debuchy R."/>
            <person name="Gladieux P."/>
            <person name="Hiltunen Thoren M."/>
            <person name="Johannesson H."/>
        </authorList>
    </citation>
    <scope>NUCLEOTIDE SEQUENCE</scope>
    <source>
        <strain evidence="2">CBS 141.50</strain>
    </source>
</reference>
<name>A0AAN6UY35_9PEZI</name>
<evidence type="ECO:0000256" key="1">
    <source>
        <dbReference type="SAM" id="Phobius"/>
    </source>
</evidence>